<feature type="compositionally biased region" description="Basic and acidic residues" evidence="6">
    <location>
        <begin position="286"/>
        <end position="306"/>
    </location>
</feature>
<comment type="subcellular location">
    <subcellularLocation>
        <location evidence="1">Nucleus</location>
    </subcellularLocation>
</comment>
<dbReference type="OrthoDB" id="166375at2759"/>
<evidence type="ECO:0000313" key="9">
    <source>
        <dbReference type="Proteomes" id="UP001107558"/>
    </source>
</evidence>
<dbReference type="InterPro" id="IPR036128">
    <property type="entry name" value="Plus3-like_sf"/>
</dbReference>
<sequence length="720" mass="82504">MVRKDIIDSESSDGEESSKSSDEDTTINNKRKSSHKSDDDSDSDRRRTKKPRRVTHSLSESEDEEKGEKNSMTASSSSQQTQQVATTSSSSKNSKDIENEDKSDLEEGQISSNSDSDEDSDNSSSSNDEFDDGYGEDLMGNQEDRNYLEKLSEKERETELFKRAERRDQLRRRWEIERKLKQTRRIEKEKKKDKKPKIKKPKTSTSASTASKKPQKRAPSPAPREEHSLGISSSLGMTAQSEELSPSEYTKDDYFDPKERSKERKKNVEMNKTDDKRSNAMAQLKARREGKQKRDIERSEALKQQEDEKEELVGVTSDKPSVKLNPSDIYSDDSDSDSDAEEKQSRSRRSSTSRSSTSDSEGSESQATVYKKAVHISTLEQINQLRISRFKLEKFINLPIFDKTVTGCFVRINIGNNANQKIVYRVAEIVGVVETAKVYNFASGRTNKGLRLKHGSQERVFRLEFVSNQDFTQSEFDKWREICALNDVDLPTLDTIEQKKKDIQAAINYEFKDEDIDRIIEEKNRFRAHPTNYAMKKTQLMKDRDAAINHGNEELANEINMQIQELEERASALDKKRTSSIQLISYINDRNRRKNVEEAERAILEEARANKGLKISDPFTRRSTKPTMAFKQKAGNEQAEEVVVMPEPPKATKQKDKKVGEHTSGENLYSLHDFEIELDLPISNAPVVHLPKPVEKTQNQVPKIRRSLNLEDYKKKRGLI</sequence>
<feature type="compositionally biased region" description="Basic and acidic residues" evidence="6">
    <location>
        <begin position="93"/>
        <end position="102"/>
    </location>
</feature>
<evidence type="ECO:0000256" key="5">
    <source>
        <dbReference type="SAM" id="Coils"/>
    </source>
</evidence>
<feature type="region of interest" description="Disordered" evidence="6">
    <location>
        <begin position="1"/>
        <end position="367"/>
    </location>
</feature>
<dbReference type="PROSITE" id="PS51360">
    <property type="entry name" value="PLUS3"/>
    <property type="match status" value="1"/>
</dbReference>
<dbReference type="InterPro" id="IPR004343">
    <property type="entry name" value="Plus-3_dom"/>
</dbReference>
<gene>
    <name evidence="8" type="ORF">PVAND_009161</name>
</gene>
<evidence type="ECO:0000256" key="4">
    <source>
        <dbReference type="ARBA" id="ARBA00023242"/>
    </source>
</evidence>
<dbReference type="SUPFAM" id="SSF159042">
    <property type="entry name" value="Plus3-like"/>
    <property type="match status" value="1"/>
</dbReference>
<feature type="compositionally biased region" description="Low complexity" evidence="6">
    <location>
        <begin position="352"/>
        <end position="365"/>
    </location>
</feature>
<keyword evidence="9" id="KW-1185">Reference proteome</keyword>
<keyword evidence="5" id="KW-0175">Coiled coil</keyword>
<organism evidence="8 9">
    <name type="scientific">Polypedilum vanderplanki</name>
    <name type="common">Sleeping chironomid midge</name>
    <dbReference type="NCBI Taxonomy" id="319348"/>
    <lineage>
        <taxon>Eukaryota</taxon>
        <taxon>Metazoa</taxon>
        <taxon>Ecdysozoa</taxon>
        <taxon>Arthropoda</taxon>
        <taxon>Hexapoda</taxon>
        <taxon>Insecta</taxon>
        <taxon>Pterygota</taxon>
        <taxon>Neoptera</taxon>
        <taxon>Endopterygota</taxon>
        <taxon>Diptera</taxon>
        <taxon>Nematocera</taxon>
        <taxon>Chironomoidea</taxon>
        <taxon>Chironomidae</taxon>
        <taxon>Chironominae</taxon>
        <taxon>Polypedilum</taxon>
        <taxon>Polypedilum</taxon>
    </lineage>
</organism>
<feature type="compositionally biased region" description="Basic and acidic residues" evidence="6">
    <location>
        <begin position="142"/>
        <end position="190"/>
    </location>
</feature>
<accession>A0A9J6CBT0</accession>
<comment type="caution">
    <text evidence="8">The sequence shown here is derived from an EMBL/GenBank/DDBJ whole genome shotgun (WGS) entry which is preliminary data.</text>
</comment>
<evidence type="ECO:0000256" key="1">
    <source>
        <dbReference type="ARBA" id="ARBA00004123"/>
    </source>
</evidence>
<evidence type="ECO:0000256" key="3">
    <source>
        <dbReference type="ARBA" id="ARBA00023163"/>
    </source>
</evidence>
<feature type="compositionally biased region" description="Acidic residues" evidence="6">
    <location>
        <begin position="330"/>
        <end position="340"/>
    </location>
</feature>
<dbReference type="Pfam" id="PF03126">
    <property type="entry name" value="Plus-3"/>
    <property type="match status" value="1"/>
</dbReference>
<dbReference type="GO" id="GO:0003677">
    <property type="term" value="F:DNA binding"/>
    <property type="evidence" value="ECO:0007669"/>
    <property type="project" value="InterPro"/>
</dbReference>
<proteinExistence type="predicted"/>
<evidence type="ECO:0000313" key="8">
    <source>
        <dbReference type="EMBL" id="KAG5679601.1"/>
    </source>
</evidence>
<dbReference type="AlphaFoldDB" id="A0A9J6CBT0"/>
<name>A0A9J6CBT0_POLVA</name>
<protein>
    <recommendedName>
        <fullName evidence="7">Plus3 domain-containing protein</fullName>
    </recommendedName>
</protein>
<feature type="coiled-coil region" evidence="5">
    <location>
        <begin position="549"/>
        <end position="576"/>
    </location>
</feature>
<dbReference type="GO" id="GO:0016593">
    <property type="term" value="C:Cdc73/Paf1 complex"/>
    <property type="evidence" value="ECO:0007669"/>
    <property type="project" value="TreeGrafter"/>
</dbReference>
<dbReference type="PANTHER" id="PTHR13115:SF8">
    <property type="entry name" value="RNA POLYMERASE-ASSOCIATED PROTEIN RTF1 HOMOLOG"/>
    <property type="match status" value="1"/>
</dbReference>
<dbReference type="Gene3D" id="3.90.70.200">
    <property type="entry name" value="Plus-3 domain"/>
    <property type="match status" value="1"/>
</dbReference>
<feature type="compositionally biased region" description="Low complexity" evidence="6">
    <location>
        <begin position="203"/>
        <end position="212"/>
    </location>
</feature>
<dbReference type="GO" id="GO:1990269">
    <property type="term" value="F:RNA polymerase II C-terminal domain phosphoserine binding"/>
    <property type="evidence" value="ECO:0007669"/>
    <property type="project" value="TreeGrafter"/>
</dbReference>
<feature type="compositionally biased region" description="Low complexity" evidence="6">
    <location>
        <begin position="71"/>
        <end position="91"/>
    </location>
</feature>
<evidence type="ECO:0000256" key="2">
    <source>
        <dbReference type="ARBA" id="ARBA00023015"/>
    </source>
</evidence>
<reference evidence="8" key="1">
    <citation type="submission" date="2021-03" db="EMBL/GenBank/DDBJ databases">
        <title>Chromosome level genome of the anhydrobiotic midge Polypedilum vanderplanki.</title>
        <authorList>
            <person name="Yoshida Y."/>
            <person name="Kikawada T."/>
            <person name="Gusev O."/>
        </authorList>
    </citation>
    <scope>NUCLEOTIDE SEQUENCE</scope>
    <source>
        <strain evidence="8">NIAS01</strain>
        <tissue evidence="8">Whole body or cell culture</tissue>
    </source>
</reference>
<evidence type="ECO:0000256" key="6">
    <source>
        <dbReference type="SAM" id="MobiDB-lite"/>
    </source>
</evidence>
<keyword evidence="3" id="KW-0804">Transcription</keyword>
<feature type="compositionally biased region" description="Basic residues" evidence="6">
    <location>
        <begin position="46"/>
        <end position="55"/>
    </location>
</feature>
<keyword evidence="4" id="KW-0539">Nucleus</keyword>
<feature type="compositionally biased region" description="Basic and acidic residues" evidence="6">
    <location>
        <begin position="249"/>
        <end position="278"/>
    </location>
</feature>
<keyword evidence="2" id="KW-0805">Transcription regulation</keyword>
<evidence type="ECO:0000259" key="7">
    <source>
        <dbReference type="PROSITE" id="PS51360"/>
    </source>
</evidence>
<dbReference type="SMART" id="SM00719">
    <property type="entry name" value="Plus3"/>
    <property type="match status" value="1"/>
</dbReference>
<dbReference type="PANTHER" id="PTHR13115">
    <property type="entry name" value="RNA POLYMERASE-ASSOCIATED PROTEIN RTF1 HOMOLOG"/>
    <property type="match status" value="1"/>
</dbReference>
<feature type="compositionally biased region" description="Basic residues" evidence="6">
    <location>
        <begin position="191"/>
        <end position="202"/>
    </location>
</feature>
<feature type="domain" description="Plus3" evidence="7">
    <location>
        <begin position="376"/>
        <end position="508"/>
    </location>
</feature>
<feature type="compositionally biased region" description="Polar residues" evidence="6">
    <location>
        <begin position="230"/>
        <end position="248"/>
    </location>
</feature>
<dbReference type="Proteomes" id="UP001107558">
    <property type="component" value="Chromosome 1"/>
</dbReference>
<dbReference type="EMBL" id="JADBJN010000001">
    <property type="protein sequence ID" value="KAG5679601.1"/>
    <property type="molecule type" value="Genomic_DNA"/>
</dbReference>